<evidence type="ECO:0000256" key="5">
    <source>
        <dbReference type="ARBA" id="ARBA00022801"/>
    </source>
</evidence>
<dbReference type="EC" id="3.4.11.18" evidence="6 7"/>
<name>A0ABW5REZ3_9BACL</name>
<organism evidence="9 10">
    <name type="scientific">Marinicrinis sediminis</name>
    <dbReference type="NCBI Taxonomy" id="1652465"/>
    <lineage>
        <taxon>Bacteria</taxon>
        <taxon>Bacillati</taxon>
        <taxon>Bacillota</taxon>
        <taxon>Bacilli</taxon>
        <taxon>Bacillales</taxon>
        <taxon>Paenibacillaceae</taxon>
    </lineage>
</organism>
<protein>
    <recommendedName>
        <fullName evidence="6 7">Methionine aminopeptidase</fullName>
        <shortName evidence="6">MAP</shortName>
        <shortName evidence="6">MetAP</shortName>
        <ecNumber evidence="6 7">3.4.11.18</ecNumber>
    </recommendedName>
    <alternativeName>
        <fullName evidence="6">Peptidase M</fullName>
    </alternativeName>
</protein>
<feature type="binding site" evidence="6">
    <location>
        <position position="232"/>
    </location>
    <ligand>
        <name>a divalent metal cation</name>
        <dbReference type="ChEBI" id="CHEBI:60240"/>
        <label>1</label>
    </ligand>
</feature>
<comment type="catalytic activity">
    <reaction evidence="6 7">
        <text>Release of N-terminal amino acids, preferentially methionine, from peptides and arylamides.</text>
        <dbReference type="EC" id="3.4.11.18"/>
    </reaction>
</comment>
<comment type="function">
    <text evidence="1 6">Removes the N-terminal methionine from nascent proteins. The N-terminal methionine is often cleaved when the second residue in the primary sequence is small and uncharged (Met-Ala-, Cys, Gly, Pro, Ser, Thr, or Val). Requires deformylation of the N(alpha)-formylated initiator methionine before it can be hydrolyzed.</text>
</comment>
<feature type="binding site" evidence="6">
    <location>
        <position position="232"/>
    </location>
    <ligand>
        <name>a divalent metal cation</name>
        <dbReference type="ChEBI" id="CHEBI:60240"/>
        <label>2</label>
        <note>catalytic</note>
    </ligand>
</feature>
<dbReference type="HAMAP" id="MF_01974">
    <property type="entry name" value="MetAP_1"/>
    <property type="match status" value="1"/>
</dbReference>
<sequence length="252" mass="28131">MIVKHDYEIEGLKRIGRIVATTIEEMKAYAKPGMTTKQLDEYGETVLNRLGARSAPKVMYQFPGATCISVNQEVAHGIPGDYVLQAGDLVNIDVSAELDGYYGDSGQSFVLQGFNPELERLCKTAEETMMKVIASLKAGTKLNEIGRIMQEEAKSHGYCIIQNLCSHGIGRALHEEPHQIVHYYDPHEKRKLKEGQVITIEPFLSNGTDYVMEMPDGWTLKVPDQSFVAQFEHTMVITKDEPIITTLPGKVD</sequence>
<proteinExistence type="inferred from homology"/>
<comment type="cofactor">
    <cofactor evidence="6">
        <name>Co(2+)</name>
        <dbReference type="ChEBI" id="CHEBI:48828"/>
    </cofactor>
    <cofactor evidence="6">
        <name>Zn(2+)</name>
        <dbReference type="ChEBI" id="CHEBI:29105"/>
    </cofactor>
    <cofactor evidence="6">
        <name>Mn(2+)</name>
        <dbReference type="ChEBI" id="CHEBI:29035"/>
    </cofactor>
    <cofactor evidence="6">
        <name>Fe(2+)</name>
        <dbReference type="ChEBI" id="CHEBI:29033"/>
    </cofactor>
    <text evidence="6">Binds 2 divalent metal cations per subunit. Has a high-affinity and a low affinity metal-binding site. The true nature of the physiological cofactor is under debate. The enzyme is active with cobalt, zinc, manganese or divalent iron ions. Most likely, methionine aminopeptidases function as mononuclear Fe(2+)-metalloproteases under physiological conditions, and the catalytically relevant metal-binding site has been assigned to the histidine-containing high-affinity site.</text>
</comment>
<evidence type="ECO:0000256" key="6">
    <source>
        <dbReference type="HAMAP-Rule" id="MF_01974"/>
    </source>
</evidence>
<dbReference type="GO" id="GO:0004239">
    <property type="term" value="F:initiator methionyl aminopeptidase activity"/>
    <property type="evidence" value="ECO:0007669"/>
    <property type="project" value="UniProtKB-EC"/>
</dbReference>
<dbReference type="InterPro" id="IPR001714">
    <property type="entry name" value="Pept_M24_MAP"/>
</dbReference>
<dbReference type="Proteomes" id="UP001597497">
    <property type="component" value="Unassembled WGS sequence"/>
</dbReference>
<feature type="binding site" evidence="6">
    <location>
        <position position="104"/>
    </location>
    <ligand>
        <name>a divalent metal cation</name>
        <dbReference type="ChEBI" id="CHEBI:60240"/>
        <label>2</label>
        <note>catalytic</note>
    </ligand>
</feature>
<dbReference type="SUPFAM" id="SSF55920">
    <property type="entry name" value="Creatinase/aminopeptidase"/>
    <property type="match status" value="1"/>
</dbReference>
<dbReference type="Pfam" id="PF00557">
    <property type="entry name" value="Peptidase_M24"/>
    <property type="match status" value="1"/>
</dbReference>
<reference evidence="10" key="1">
    <citation type="journal article" date="2019" name="Int. J. Syst. Evol. Microbiol.">
        <title>The Global Catalogue of Microorganisms (GCM) 10K type strain sequencing project: providing services to taxonomists for standard genome sequencing and annotation.</title>
        <authorList>
            <consortium name="The Broad Institute Genomics Platform"/>
            <consortium name="The Broad Institute Genome Sequencing Center for Infectious Disease"/>
            <person name="Wu L."/>
            <person name="Ma J."/>
        </authorList>
    </citation>
    <scope>NUCLEOTIDE SEQUENCE [LARGE SCALE GENOMIC DNA]</scope>
    <source>
        <strain evidence="10">KCTC 33676</strain>
    </source>
</reference>
<evidence type="ECO:0000313" key="10">
    <source>
        <dbReference type="Proteomes" id="UP001597497"/>
    </source>
</evidence>
<keyword evidence="4 6" id="KW-0479">Metal-binding</keyword>
<comment type="caution">
    <text evidence="9">The sequence shown here is derived from an EMBL/GenBank/DDBJ whole genome shotgun (WGS) entry which is preliminary data.</text>
</comment>
<dbReference type="NCBIfam" id="TIGR00500">
    <property type="entry name" value="met_pdase_I"/>
    <property type="match status" value="1"/>
</dbReference>
<evidence type="ECO:0000256" key="2">
    <source>
        <dbReference type="ARBA" id="ARBA00022438"/>
    </source>
</evidence>
<keyword evidence="10" id="KW-1185">Reference proteome</keyword>
<feature type="binding site" evidence="6">
    <location>
        <position position="174"/>
    </location>
    <ligand>
        <name>substrate</name>
    </ligand>
</feature>
<evidence type="ECO:0000259" key="8">
    <source>
        <dbReference type="Pfam" id="PF00557"/>
    </source>
</evidence>
<evidence type="ECO:0000256" key="7">
    <source>
        <dbReference type="RuleBase" id="RU003653"/>
    </source>
</evidence>
<evidence type="ECO:0000256" key="3">
    <source>
        <dbReference type="ARBA" id="ARBA00022670"/>
    </source>
</evidence>
<dbReference type="PRINTS" id="PR00599">
    <property type="entry name" value="MAPEPTIDASE"/>
</dbReference>
<evidence type="ECO:0000313" key="9">
    <source>
        <dbReference type="EMBL" id="MFD2673170.1"/>
    </source>
</evidence>
<accession>A0ABW5REZ3</accession>
<feature type="binding site" evidence="6">
    <location>
        <position position="104"/>
    </location>
    <ligand>
        <name>a divalent metal cation</name>
        <dbReference type="ChEBI" id="CHEBI:60240"/>
        <label>1</label>
    </ligand>
</feature>
<comment type="subunit">
    <text evidence="6">Monomer.</text>
</comment>
<dbReference type="EMBL" id="JBHUMM010000043">
    <property type="protein sequence ID" value="MFD2673170.1"/>
    <property type="molecule type" value="Genomic_DNA"/>
</dbReference>
<feature type="binding site" evidence="6">
    <location>
        <position position="201"/>
    </location>
    <ligand>
        <name>a divalent metal cation</name>
        <dbReference type="ChEBI" id="CHEBI:60240"/>
        <label>2</label>
        <note>catalytic</note>
    </ligand>
</feature>
<evidence type="ECO:0000256" key="1">
    <source>
        <dbReference type="ARBA" id="ARBA00002521"/>
    </source>
</evidence>
<dbReference type="CDD" id="cd01086">
    <property type="entry name" value="MetAP1"/>
    <property type="match status" value="1"/>
</dbReference>
<dbReference type="PANTHER" id="PTHR43330">
    <property type="entry name" value="METHIONINE AMINOPEPTIDASE"/>
    <property type="match status" value="1"/>
</dbReference>
<dbReference type="RefSeq" id="WP_379930728.1">
    <property type="nucleotide sequence ID" value="NZ_JBHUMM010000043.1"/>
</dbReference>
<keyword evidence="3 6" id="KW-0645">Protease</keyword>
<dbReference type="InterPro" id="IPR000994">
    <property type="entry name" value="Pept_M24"/>
</dbReference>
<keyword evidence="2 6" id="KW-0031">Aminopeptidase</keyword>
<comment type="similarity">
    <text evidence="6">Belongs to the peptidase M24A family. Methionine aminopeptidase type 1 subfamily.</text>
</comment>
<feature type="binding site" evidence="6">
    <location>
        <position position="167"/>
    </location>
    <ligand>
        <name>a divalent metal cation</name>
        <dbReference type="ChEBI" id="CHEBI:60240"/>
        <label>2</label>
        <note>catalytic</note>
    </ligand>
</feature>
<keyword evidence="5 6" id="KW-0378">Hydrolase</keyword>
<evidence type="ECO:0000256" key="4">
    <source>
        <dbReference type="ARBA" id="ARBA00022723"/>
    </source>
</evidence>
<dbReference type="InterPro" id="IPR002467">
    <property type="entry name" value="Pept_M24A_MAP1"/>
</dbReference>
<dbReference type="InterPro" id="IPR036005">
    <property type="entry name" value="Creatinase/aminopeptidase-like"/>
</dbReference>
<feature type="binding site" evidence="6">
    <location>
        <position position="93"/>
    </location>
    <ligand>
        <name>a divalent metal cation</name>
        <dbReference type="ChEBI" id="CHEBI:60240"/>
        <label>1</label>
    </ligand>
</feature>
<dbReference type="PANTHER" id="PTHR43330:SF13">
    <property type="entry name" value="METHIONINE AMINOPEPTIDASE 2"/>
    <property type="match status" value="1"/>
</dbReference>
<feature type="binding site" evidence="6">
    <location>
        <position position="76"/>
    </location>
    <ligand>
        <name>substrate</name>
    </ligand>
</feature>
<gene>
    <name evidence="6 9" type="primary">map</name>
    <name evidence="9" type="ORF">ACFSUC_16480</name>
</gene>
<dbReference type="Gene3D" id="3.90.230.10">
    <property type="entry name" value="Creatinase/methionine aminopeptidase superfamily"/>
    <property type="match status" value="1"/>
</dbReference>
<feature type="domain" description="Peptidase M24" evidence="8">
    <location>
        <begin position="11"/>
        <end position="239"/>
    </location>
</feature>